<dbReference type="InterPro" id="IPR056749">
    <property type="entry name" value="Citrate_synth_N"/>
</dbReference>
<comment type="catalytic activity">
    <reaction evidence="12">
        <text>oxaloacetate + acetyl-CoA + ADP + phosphate = citrate + ATP + CoA</text>
        <dbReference type="Rhea" id="RHEA:21160"/>
        <dbReference type="ChEBI" id="CHEBI:16452"/>
        <dbReference type="ChEBI" id="CHEBI:16947"/>
        <dbReference type="ChEBI" id="CHEBI:30616"/>
        <dbReference type="ChEBI" id="CHEBI:43474"/>
        <dbReference type="ChEBI" id="CHEBI:57287"/>
        <dbReference type="ChEBI" id="CHEBI:57288"/>
        <dbReference type="ChEBI" id="CHEBI:456216"/>
        <dbReference type="EC" id="2.3.3.8"/>
    </reaction>
</comment>
<evidence type="ECO:0000256" key="9">
    <source>
        <dbReference type="ARBA" id="ARBA00022840"/>
    </source>
</evidence>
<dbReference type="Pfam" id="PF16114">
    <property type="entry name" value="Citrate_bind"/>
    <property type="match status" value="1"/>
</dbReference>
<evidence type="ECO:0000256" key="12">
    <source>
        <dbReference type="ARBA" id="ARBA00047593"/>
    </source>
</evidence>
<dbReference type="GO" id="GO:0005524">
    <property type="term" value="F:ATP binding"/>
    <property type="evidence" value="ECO:0007669"/>
    <property type="project" value="UniProtKB-KW"/>
</dbReference>
<feature type="transmembrane region" description="Helical" evidence="14">
    <location>
        <begin position="263"/>
        <end position="282"/>
    </location>
</feature>
<evidence type="ECO:0000256" key="5">
    <source>
        <dbReference type="ARBA" id="ARBA00022490"/>
    </source>
</evidence>
<evidence type="ECO:0000256" key="6">
    <source>
        <dbReference type="ARBA" id="ARBA00022516"/>
    </source>
</evidence>
<keyword evidence="10" id="KW-0443">Lipid metabolism</keyword>
<evidence type="ECO:0000259" key="15">
    <source>
        <dbReference type="Pfam" id="PF16114"/>
    </source>
</evidence>
<keyword evidence="14" id="KW-0472">Membrane</keyword>
<name>A0A438D049_VITVI</name>
<sequence>MARKKIREYDSKRLLKEHLKRLVASISRSAQLRFPLSSSSTLGSVTEATDFAELTNKEPWLSSTRLVVKPDMLFGKRGKSGLVALNLDLAQVAEFVKARLGVEVEMGGCKAPITTFIVEPFVPHDQEYYLSIVSDRLGCTISFSECGGIEIEENWDKVKTINLPTEKPMTPETCAPLIATLPLEVRGKIGDFIKGAFAVFQDLDFSFLEMNPFTLVNGEPYPLDMRGELDDTAAFKNFKTYTFVILKNTQVRNFQLLHTFRVSYLYIVMLTGGAILSFRCLWKSTKPHRGLHSLVDEKTSASLKFTVLNPKGRIWTMVGDLGYASELGNYAEYSGAPNEEEVLQYARVVLDCATADPDGRKRALLIGGGIANFTDVAATFNGIVRALKEKESKLKASRMHIYVRRGGPNYQTGLARMRALGEELGIPLEVYGPEATMTGICKQAIDCIMSTA</sequence>
<evidence type="ECO:0000313" key="17">
    <source>
        <dbReference type="EMBL" id="RVW28843.1"/>
    </source>
</evidence>
<dbReference type="PANTHER" id="PTHR11815:SF10">
    <property type="entry name" value="SUCCINATE--COA LIGASE [GDP-FORMING] SUBUNIT BETA, MITOCHONDRIAL"/>
    <property type="match status" value="1"/>
</dbReference>
<dbReference type="GO" id="GO:0005829">
    <property type="term" value="C:cytosol"/>
    <property type="evidence" value="ECO:0007669"/>
    <property type="project" value="UniProtKB-SubCell"/>
</dbReference>
<dbReference type="GO" id="GO:0006629">
    <property type="term" value="P:lipid metabolic process"/>
    <property type="evidence" value="ECO:0007669"/>
    <property type="project" value="UniProtKB-KW"/>
</dbReference>
<dbReference type="InterPro" id="IPR032263">
    <property type="entry name" value="Citrate-bd"/>
</dbReference>
<organism evidence="17 18">
    <name type="scientific">Vitis vinifera</name>
    <name type="common">Grape</name>
    <dbReference type="NCBI Taxonomy" id="29760"/>
    <lineage>
        <taxon>Eukaryota</taxon>
        <taxon>Viridiplantae</taxon>
        <taxon>Streptophyta</taxon>
        <taxon>Embryophyta</taxon>
        <taxon>Tracheophyta</taxon>
        <taxon>Spermatophyta</taxon>
        <taxon>Magnoliopsida</taxon>
        <taxon>eudicotyledons</taxon>
        <taxon>Gunneridae</taxon>
        <taxon>Pentapetalae</taxon>
        <taxon>rosids</taxon>
        <taxon>Vitales</taxon>
        <taxon>Vitaceae</taxon>
        <taxon>Viteae</taxon>
        <taxon>Vitis</taxon>
    </lineage>
</organism>
<reference evidence="17 18" key="1">
    <citation type="journal article" date="2018" name="PLoS Genet.">
        <title>Population sequencing reveals clonal diversity and ancestral inbreeding in the grapevine cultivar Chardonnay.</title>
        <authorList>
            <person name="Roach M.J."/>
            <person name="Johnson D.L."/>
            <person name="Bohlmann J."/>
            <person name="van Vuuren H.J."/>
            <person name="Jones S.J."/>
            <person name="Pretorius I.S."/>
            <person name="Schmidt S.A."/>
            <person name="Borneman A.R."/>
        </authorList>
    </citation>
    <scope>NUCLEOTIDE SEQUENCE [LARGE SCALE GENOMIC DNA]</scope>
    <source>
        <strain evidence="18">cv. Chardonnay</strain>
        <tissue evidence="17">Leaf</tissue>
    </source>
</reference>
<evidence type="ECO:0000259" key="16">
    <source>
        <dbReference type="Pfam" id="PF24948"/>
    </source>
</evidence>
<evidence type="ECO:0000313" key="18">
    <source>
        <dbReference type="Proteomes" id="UP000288805"/>
    </source>
</evidence>
<evidence type="ECO:0000256" key="3">
    <source>
        <dbReference type="ARBA" id="ARBA00011412"/>
    </source>
</evidence>
<evidence type="ECO:0000256" key="1">
    <source>
        <dbReference type="ARBA" id="ARBA00004514"/>
    </source>
</evidence>
<evidence type="ECO:0000256" key="13">
    <source>
        <dbReference type="ARBA" id="ARBA00053605"/>
    </source>
</evidence>
<dbReference type="FunFam" id="3.40.50.261:FF:000008">
    <property type="entry name" value="ATP-citrate synthase alpha chain protein"/>
    <property type="match status" value="1"/>
</dbReference>
<evidence type="ECO:0000256" key="2">
    <source>
        <dbReference type="ARBA" id="ARBA00009182"/>
    </source>
</evidence>
<dbReference type="EC" id="2.3.3.8" evidence="4"/>
<dbReference type="PANTHER" id="PTHR11815">
    <property type="entry name" value="SUCCINYL-COA SYNTHETASE BETA CHAIN"/>
    <property type="match status" value="1"/>
</dbReference>
<accession>A0A438D049</accession>
<dbReference type="SUPFAM" id="SSF56059">
    <property type="entry name" value="Glutathione synthetase ATP-binding domain-like"/>
    <property type="match status" value="1"/>
</dbReference>
<dbReference type="EMBL" id="QGNW01001876">
    <property type="protein sequence ID" value="RVW28843.1"/>
    <property type="molecule type" value="Genomic_DNA"/>
</dbReference>
<gene>
    <name evidence="17" type="primary">ACLA-2_0</name>
    <name evidence="17" type="ORF">CK203_094896</name>
</gene>
<protein>
    <recommendedName>
        <fullName evidence="4">ATP citrate synthase</fullName>
        <ecNumber evidence="4">2.3.3.8</ecNumber>
    </recommendedName>
</protein>
<evidence type="ECO:0000256" key="8">
    <source>
        <dbReference type="ARBA" id="ARBA00022741"/>
    </source>
</evidence>
<evidence type="ECO:0000256" key="14">
    <source>
        <dbReference type="SAM" id="Phobius"/>
    </source>
</evidence>
<dbReference type="Gene3D" id="3.30.470.110">
    <property type="match status" value="1"/>
</dbReference>
<keyword evidence="9" id="KW-0067">ATP-binding</keyword>
<keyword evidence="11" id="KW-0012">Acyltransferase</keyword>
<comment type="caution">
    <text evidence="17">The sequence shown here is derived from an EMBL/GenBank/DDBJ whole genome shotgun (WGS) entry which is preliminary data.</text>
</comment>
<dbReference type="AlphaFoldDB" id="A0A438D049"/>
<comment type="function">
    <text evidence="13">ATP citrate-lyase is the primary enzyme responsible for the synthesis of cytosolic acetyl-CoA, used for the elongation of fatty acids and biosynthesis of isoprenoids, flavonoids and malonated derivatives. May supply substrate to the cytosolic acetyl-CoA carboxylase, which generates the malonyl-CoA used for the synthesis of a multitude of compounds, including very long chain fatty acids and flavonoids. Required for normal growth and development and elongation of C18 fatty acids to C20 to C24 fatty acids in seeds. In contrast to all known animal ACL enzymes having a homomeric structure, plant ACLs are composed of alpha and beta chains.</text>
</comment>
<keyword evidence="5" id="KW-0963">Cytoplasm</keyword>
<evidence type="ECO:0000256" key="7">
    <source>
        <dbReference type="ARBA" id="ARBA00022679"/>
    </source>
</evidence>
<dbReference type="SUPFAM" id="SSF52210">
    <property type="entry name" value="Succinyl-CoA synthetase domains"/>
    <property type="match status" value="1"/>
</dbReference>
<comment type="subunit">
    <text evidence="3">Heterooctamer of 4 alpha and 4 beta chains.</text>
</comment>
<feature type="domain" description="ATP-citrate synthase ATP-grasp" evidence="16">
    <location>
        <begin position="2"/>
        <end position="237"/>
    </location>
</feature>
<keyword evidence="6" id="KW-0444">Lipid biosynthesis</keyword>
<evidence type="ECO:0000256" key="4">
    <source>
        <dbReference type="ARBA" id="ARBA00012639"/>
    </source>
</evidence>
<evidence type="ECO:0000256" key="11">
    <source>
        <dbReference type="ARBA" id="ARBA00023315"/>
    </source>
</evidence>
<keyword evidence="7" id="KW-0808">Transferase</keyword>
<keyword evidence="14" id="KW-0812">Transmembrane</keyword>
<comment type="similarity">
    <text evidence="2">Belongs to the succinate/malate CoA ligase beta subunit family.</text>
</comment>
<dbReference type="FunFam" id="3.30.470.110:FF:000002">
    <property type="entry name" value="ATP-citrate synthase alpha chain protein"/>
    <property type="match status" value="1"/>
</dbReference>
<dbReference type="GO" id="GO:0003878">
    <property type="term" value="F:ATP citrate synthase activity"/>
    <property type="evidence" value="ECO:0007669"/>
    <property type="project" value="UniProtKB-EC"/>
</dbReference>
<dbReference type="Proteomes" id="UP000288805">
    <property type="component" value="Unassembled WGS sequence"/>
</dbReference>
<comment type="subcellular location">
    <subcellularLocation>
        <location evidence="1">Cytoplasm</location>
        <location evidence="1">Cytosol</location>
    </subcellularLocation>
</comment>
<dbReference type="Gene3D" id="3.40.50.261">
    <property type="entry name" value="Succinyl-CoA synthetase domains"/>
    <property type="match status" value="1"/>
</dbReference>
<feature type="domain" description="ATP-citrate synthase citrate-binding" evidence="15">
    <location>
        <begin position="294"/>
        <end position="446"/>
    </location>
</feature>
<dbReference type="GO" id="GO:0006085">
    <property type="term" value="P:acetyl-CoA biosynthetic process"/>
    <property type="evidence" value="ECO:0007669"/>
    <property type="project" value="UniProtKB-ARBA"/>
</dbReference>
<keyword evidence="14" id="KW-1133">Transmembrane helix</keyword>
<proteinExistence type="inferred from homology"/>
<dbReference type="InterPro" id="IPR016102">
    <property type="entry name" value="Succinyl-CoA_synth-like"/>
</dbReference>
<evidence type="ECO:0000256" key="10">
    <source>
        <dbReference type="ARBA" id="ARBA00023098"/>
    </source>
</evidence>
<dbReference type="Pfam" id="PF24948">
    <property type="entry name" value="Citrate_synth_N"/>
    <property type="match status" value="1"/>
</dbReference>
<keyword evidence="8" id="KW-0547">Nucleotide-binding</keyword>